<dbReference type="InterPro" id="IPR035965">
    <property type="entry name" value="PAS-like_dom_sf"/>
</dbReference>
<dbReference type="EMBL" id="QKOF01000003">
    <property type="protein sequence ID" value="MBE2899524.1"/>
    <property type="molecule type" value="Genomic_DNA"/>
</dbReference>
<dbReference type="SUPFAM" id="SSF55874">
    <property type="entry name" value="ATPase domain of HSP90 chaperone/DNA topoisomerase II/histidine kinase"/>
    <property type="match status" value="1"/>
</dbReference>
<dbReference type="Pfam" id="PF02518">
    <property type="entry name" value="HATPase_c"/>
    <property type="match status" value="1"/>
</dbReference>
<evidence type="ECO:0000256" key="3">
    <source>
        <dbReference type="ARBA" id="ARBA00022553"/>
    </source>
</evidence>
<evidence type="ECO:0000256" key="2">
    <source>
        <dbReference type="ARBA" id="ARBA00012438"/>
    </source>
</evidence>
<organism evidence="10 11">
    <name type="scientific">Methanothermobacter thermautotrophicus</name>
    <name type="common">Methanobacterium thermoformicicum</name>
    <dbReference type="NCBI Taxonomy" id="145262"/>
    <lineage>
        <taxon>Archaea</taxon>
        <taxon>Methanobacteriati</taxon>
        <taxon>Methanobacteriota</taxon>
        <taxon>Methanomada group</taxon>
        <taxon>Methanobacteria</taxon>
        <taxon>Methanobacteriales</taxon>
        <taxon>Methanobacteriaceae</taxon>
        <taxon>Methanothermobacter</taxon>
    </lineage>
</organism>
<sequence>MCSSRVGSPKNLSVIPNIELMVFLMEVSRSDILARKLSVLTSVAAMSLSVLVLLGWATGNPYLRGEVFGSPPSQPVTAAVFILIAASIIALSRGYRTPAILTGTFILTLYILTITAYLTGGVLPEYGSRFITSVLFIIYSLVLIMFALSRYTLPQVITFPAGIISYCVIAGYMAGLGVYGEYFLMALYTAIIHLLICTSLLSLYPERGVLAPINASFTGGYVVRLLLPVMVTGITILGITTLRIRSFLFPGFGEVFLMGMMVSLTIIALVMTADELRTLDRKGEAYRRELADSRRFFSEVVENLAEAVAVLDGDGEVVYRNAAMKELGITEFPDHEGDAPVPIGRMKVHERYYTGWMVPGPGGGAIVSLTDITDLIEAKRSLEDALGERDALLSEVHHRVKNNLQIIVSLLNIQAMGAGEETRRVLMDAQARVRAMAIIHETIYDSGDFSGVLMSSFITRLIERLITVFSAHGVRFNVDADVRLNLETAIPLGLFINEAVTNSIRHAFPGGEGTVEVTITSNDILHLTVADDGRGIGEAPEGTVGLSLMGALADQLDGEMEISSDHGTVVSLRFRELEYTRRF</sequence>
<dbReference type="InterPro" id="IPR000014">
    <property type="entry name" value="PAS"/>
</dbReference>
<feature type="transmembrane region" description="Helical" evidence="8">
    <location>
        <begin position="37"/>
        <end position="56"/>
    </location>
</feature>
<dbReference type="GO" id="GO:0004673">
    <property type="term" value="F:protein histidine kinase activity"/>
    <property type="evidence" value="ECO:0007669"/>
    <property type="project" value="UniProtKB-EC"/>
</dbReference>
<feature type="transmembrane region" description="Helical" evidence="8">
    <location>
        <begin position="130"/>
        <end position="149"/>
    </location>
</feature>
<evidence type="ECO:0000256" key="1">
    <source>
        <dbReference type="ARBA" id="ARBA00000085"/>
    </source>
</evidence>
<dbReference type="PROSITE" id="PS50112">
    <property type="entry name" value="PAS"/>
    <property type="match status" value="1"/>
</dbReference>
<accession>A0A842YMZ6</accession>
<evidence type="ECO:0000256" key="8">
    <source>
        <dbReference type="SAM" id="Phobius"/>
    </source>
</evidence>
<feature type="transmembrane region" description="Helical" evidence="8">
    <location>
        <begin position="156"/>
        <end position="176"/>
    </location>
</feature>
<dbReference type="Proteomes" id="UP000646659">
    <property type="component" value="Unassembled WGS sequence"/>
</dbReference>
<feature type="transmembrane region" description="Helical" evidence="8">
    <location>
        <begin position="225"/>
        <end position="244"/>
    </location>
</feature>
<feature type="transmembrane region" description="Helical" evidence="8">
    <location>
        <begin position="76"/>
        <end position="92"/>
    </location>
</feature>
<evidence type="ECO:0000256" key="6">
    <source>
        <dbReference type="ARBA" id="ARBA00022777"/>
    </source>
</evidence>
<keyword evidence="8" id="KW-0472">Membrane</keyword>
<keyword evidence="8" id="KW-1133">Transmembrane helix</keyword>
<dbReference type="GO" id="GO:0005524">
    <property type="term" value="F:ATP binding"/>
    <property type="evidence" value="ECO:0007669"/>
    <property type="project" value="UniProtKB-KW"/>
</dbReference>
<proteinExistence type="predicted"/>
<dbReference type="EC" id="2.7.13.3" evidence="2"/>
<keyword evidence="4" id="KW-0808">Transferase</keyword>
<feature type="domain" description="PAS" evidence="9">
    <location>
        <begin position="293"/>
        <end position="327"/>
    </location>
</feature>
<name>A0A842YMZ6_METTF</name>
<dbReference type="InterPro" id="IPR003594">
    <property type="entry name" value="HATPase_dom"/>
</dbReference>
<evidence type="ECO:0000259" key="9">
    <source>
        <dbReference type="PROSITE" id="PS50112"/>
    </source>
</evidence>
<gene>
    <name evidence="10" type="ORF">DNK57_01600</name>
</gene>
<keyword evidence="5" id="KW-0547">Nucleotide-binding</keyword>
<evidence type="ECO:0000313" key="11">
    <source>
        <dbReference type="Proteomes" id="UP000646659"/>
    </source>
</evidence>
<dbReference type="PANTHER" id="PTHR41523:SF8">
    <property type="entry name" value="ETHYLENE RESPONSE SENSOR PROTEIN"/>
    <property type="match status" value="1"/>
</dbReference>
<dbReference type="AlphaFoldDB" id="A0A842YMZ6"/>
<keyword evidence="6" id="KW-0418">Kinase</keyword>
<evidence type="ECO:0000256" key="4">
    <source>
        <dbReference type="ARBA" id="ARBA00022679"/>
    </source>
</evidence>
<protein>
    <recommendedName>
        <fullName evidence="2">histidine kinase</fullName>
        <ecNumber evidence="2">2.7.13.3</ecNumber>
    </recommendedName>
</protein>
<feature type="transmembrane region" description="Helical" evidence="8">
    <location>
        <begin position="99"/>
        <end position="118"/>
    </location>
</feature>
<evidence type="ECO:0000313" key="10">
    <source>
        <dbReference type="EMBL" id="MBE2899524.1"/>
    </source>
</evidence>
<keyword evidence="7" id="KW-0067">ATP-binding</keyword>
<dbReference type="Gene3D" id="3.30.450.20">
    <property type="entry name" value="PAS domain"/>
    <property type="match status" value="1"/>
</dbReference>
<keyword evidence="8" id="KW-0812">Transmembrane</keyword>
<dbReference type="InterPro" id="IPR011495">
    <property type="entry name" value="Sig_transdc_His_kin_sub2_dim/P"/>
</dbReference>
<dbReference type="Gene3D" id="3.30.565.10">
    <property type="entry name" value="Histidine kinase-like ATPase, C-terminal domain"/>
    <property type="match status" value="1"/>
</dbReference>
<evidence type="ECO:0000256" key="5">
    <source>
        <dbReference type="ARBA" id="ARBA00022741"/>
    </source>
</evidence>
<comment type="caution">
    <text evidence="10">The sequence shown here is derived from an EMBL/GenBank/DDBJ whole genome shotgun (WGS) entry which is preliminary data.</text>
</comment>
<reference evidence="10" key="1">
    <citation type="submission" date="2018-06" db="EMBL/GenBank/DDBJ databases">
        <title>Draft genome sequence of Methanothermobacter thermautotrophicus Strain WHS, a thermophilic, hydrogenotrophic methanogen isolated from Washburn Hot Springs in Yellowstone National Park, USA.</title>
        <authorList>
            <person name="Mckay L.J."/>
            <person name="Klingelsmith K."/>
            <person name="Inskeep W.P."/>
            <person name="Fields M.W."/>
        </authorList>
    </citation>
    <scope>NUCLEOTIDE SEQUENCE</scope>
    <source>
        <strain evidence="10">WHS</strain>
    </source>
</reference>
<dbReference type="InterPro" id="IPR036890">
    <property type="entry name" value="HATPase_C_sf"/>
</dbReference>
<keyword evidence="3" id="KW-0597">Phosphoprotein</keyword>
<dbReference type="PANTHER" id="PTHR41523">
    <property type="entry name" value="TWO-COMPONENT SYSTEM SENSOR PROTEIN"/>
    <property type="match status" value="1"/>
</dbReference>
<dbReference type="SMART" id="SM00387">
    <property type="entry name" value="HATPase_c"/>
    <property type="match status" value="1"/>
</dbReference>
<dbReference type="SUPFAM" id="SSF55785">
    <property type="entry name" value="PYP-like sensor domain (PAS domain)"/>
    <property type="match status" value="1"/>
</dbReference>
<dbReference type="Pfam" id="PF07568">
    <property type="entry name" value="HisKA_2"/>
    <property type="match status" value="1"/>
</dbReference>
<feature type="transmembrane region" description="Helical" evidence="8">
    <location>
        <begin position="182"/>
        <end position="204"/>
    </location>
</feature>
<evidence type="ECO:0000256" key="7">
    <source>
        <dbReference type="ARBA" id="ARBA00022840"/>
    </source>
</evidence>
<feature type="transmembrane region" description="Helical" evidence="8">
    <location>
        <begin position="256"/>
        <end position="273"/>
    </location>
</feature>
<comment type="catalytic activity">
    <reaction evidence="1">
        <text>ATP + protein L-histidine = ADP + protein N-phospho-L-histidine.</text>
        <dbReference type="EC" id="2.7.13.3"/>
    </reaction>
</comment>